<dbReference type="Proteomes" id="UP001461163">
    <property type="component" value="Unassembled WGS sequence"/>
</dbReference>
<organism evidence="2 3">
    <name type="scientific">Paraglaciecola mesophila</name>
    <dbReference type="NCBI Taxonomy" id="197222"/>
    <lineage>
        <taxon>Bacteria</taxon>
        <taxon>Pseudomonadati</taxon>
        <taxon>Pseudomonadota</taxon>
        <taxon>Gammaproteobacteria</taxon>
        <taxon>Alteromonadales</taxon>
        <taxon>Alteromonadaceae</taxon>
        <taxon>Paraglaciecola</taxon>
    </lineage>
</organism>
<gene>
    <name evidence="2" type="ORF">WNY77_07445</name>
</gene>
<proteinExistence type="predicted"/>
<sequence length="260" mass="27759">MKKGLGFLVLLLLLAAGVAWYLLSGAGDFIRAQIEEQGSDFLGTKVSVAKVELALTDGRMSIGGLNVQNPQGFSRENAFSLGDITLDIGEVLSEPYVVQTVNVNAPEVLYEVDASGKGNLLVLKNNVESKLSKTESKAEPETSGGANPLVIVENVTVSNVRLKLNFEQLSTGDLALKTKAYEVTLPTFNAGPIGKPNGMPADQVGAAVVKSMLDNVMAAAKSEAKKRLAEEAKKKVNEELEKQKEKLLDKAGDKLRGLFN</sequence>
<dbReference type="RefSeq" id="WP_342881320.1">
    <property type="nucleotide sequence ID" value="NZ_JBBMQS010000003.1"/>
</dbReference>
<evidence type="ECO:0000256" key="1">
    <source>
        <dbReference type="SAM" id="Coils"/>
    </source>
</evidence>
<keyword evidence="1" id="KW-0175">Coiled coil</keyword>
<name>A0ABU9STL9_9ALTE</name>
<protein>
    <recommendedName>
        <fullName evidence="4">AsmA family protein</fullName>
    </recommendedName>
</protein>
<evidence type="ECO:0000313" key="3">
    <source>
        <dbReference type="Proteomes" id="UP001461163"/>
    </source>
</evidence>
<evidence type="ECO:0008006" key="4">
    <source>
        <dbReference type="Google" id="ProtNLM"/>
    </source>
</evidence>
<comment type="caution">
    <text evidence="2">The sequence shown here is derived from an EMBL/GenBank/DDBJ whole genome shotgun (WGS) entry which is preliminary data.</text>
</comment>
<dbReference type="EMBL" id="JBBMQS010000003">
    <property type="protein sequence ID" value="MEM5497221.1"/>
    <property type="molecule type" value="Genomic_DNA"/>
</dbReference>
<keyword evidence="3" id="KW-1185">Reference proteome</keyword>
<accession>A0ABU9STL9</accession>
<evidence type="ECO:0000313" key="2">
    <source>
        <dbReference type="EMBL" id="MEM5497221.1"/>
    </source>
</evidence>
<reference evidence="2 3" key="1">
    <citation type="submission" date="2024-03" db="EMBL/GenBank/DDBJ databases">
        <title>Community enrichment and isolation of bacterial strains for fucoidan degradation.</title>
        <authorList>
            <person name="Sichert A."/>
        </authorList>
    </citation>
    <scope>NUCLEOTIDE SEQUENCE [LARGE SCALE GENOMIC DNA]</scope>
    <source>
        <strain evidence="2 3">AS12</strain>
    </source>
</reference>
<feature type="coiled-coil region" evidence="1">
    <location>
        <begin position="219"/>
        <end position="250"/>
    </location>
</feature>